<dbReference type="InterPro" id="IPR018253">
    <property type="entry name" value="DnaJ_domain_CS"/>
</dbReference>
<protein>
    <submittedName>
        <fullName evidence="3">DnaJ C-terminal domain-containing protein</fullName>
    </submittedName>
</protein>
<sequence>MRDPYTVLGVPRSASEKEIKSAYRKLAKQYHPDQNPDDASAHAKFAEATNAYDLLNNTEKRAQYDRGEIDADGNPRFAGFGGGGFGGARSGARSAGGAGGFTAEDILKEFMSGFGGQPRGGARPGGGAQWDPFTGTASGFAGAAGAGPGTRTTKGEDIVVTVAVSLEDAHKAASIPVRMPSGKVLSVKLPEKVEENQQIRLKGQGGTSPFGEPGDALVTVKFEKSRQFRKDGHDIRTDVPITLYEAVLGAKVRVPTLDGPVELNLPPGVDTAKALRLKGKGLYNDGDLYVNLRVVMPPGGDPDLEALARFLRDQKPYSVRD</sequence>
<dbReference type="PROSITE" id="PS00636">
    <property type="entry name" value="DNAJ_1"/>
    <property type="match status" value="1"/>
</dbReference>
<dbReference type="RefSeq" id="WP_386834026.1">
    <property type="nucleotide sequence ID" value="NZ_JBHUNP010000001.1"/>
</dbReference>
<dbReference type="PROSITE" id="PS50076">
    <property type="entry name" value="DNAJ_2"/>
    <property type="match status" value="1"/>
</dbReference>
<dbReference type="CDD" id="cd10747">
    <property type="entry name" value="DnaJ_C"/>
    <property type="match status" value="1"/>
</dbReference>
<evidence type="ECO:0000256" key="1">
    <source>
        <dbReference type="ARBA" id="ARBA00023186"/>
    </source>
</evidence>
<dbReference type="SUPFAM" id="SSF49493">
    <property type="entry name" value="HSP40/DnaJ peptide-binding domain"/>
    <property type="match status" value="2"/>
</dbReference>
<dbReference type="Pfam" id="PF00226">
    <property type="entry name" value="DnaJ"/>
    <property type="match status" value="1"/>
</dbReference>
<dbReference type="EMBL" id="JBHUNP010000001">
    <property type="protein sequence ID" value="MFD2648743.1"/>
    <property type="molecule type" value="Genomic_DNA"/>
</dbReference>
<dbReference type="SMART" id="SM00271">
    <property type="entry name" value="DnaJ"/>
    <property type="match status" value="1"/>
</dbReference>
<dbReference type="SUPFAM" id="SSF46565">
    <property type="entry name" value="Chaperone J-domain"/>
    <property type="match status" value="1"/>
</dbReference>
<dbReference type="InterPro" id="IPR036869">
    <property type="entry name" value="J_dom_sf"/>
</dbReference>
<proteinExistence type="predicted"/>
<dbReference type="Proteomes" id="UP001597521">
    <property type="component" value="Unassembled WGS sequence"/>
</dbReference>
<gene>
    <name evidence="3" type="ORF">ACFSX5_13160</name>
</gene>
<keyword evidence="4" id="KW-1185">Reference proteome</keyword>
<dbReference type="PRINTS" id="PR00625">
    <property type="entry name" value="JDOMAIN"/>
</dbReference>
<evidence type="ECO:0000313" key="3">
    <source>
        <dbReference type="EMBL" id="MFD2648743.1"/>
    </source>
</evidence>
<dbReference type="PANTHER" id="PTHR43096:SF52">
    <property type="entry name" value="DNAJ HOMOLOG 1, MITOCHONDRIAL-RELATED"/>
    <property type="match status" value="1"/>
</dbReference>
<dbReference type="PANTHER" id="PTHR43096">
    <property type="entry name" value="DNAJ HOMOLOG 1, MITOCHONDRIAL-RELATED"/>
    <property type="match status" value="1"/>
</dbReference>
<organism evidence="3 4">
    <name type="scientific">Devosia albogilva</name>
    <dbReference type="NCBI Taxonomy" id="429726"/>
    <lineage>
        <taxon>Bacteria</taxon>
        <taxon>Pseudomonadati</taxon>
        <taxon>Pseudomonadota</taxon>
        <taxon>Alphaproteobacteria</taxon>
        <taxon>Hyphomicrobiales</taxon>
        <taxon>Devosiaceae</taxon>
        <taxon>Devosia</taxon>
    </lineage>
</organism>
<dbReference type="InterPro" id="IPR002939">
    <property type="entry name" value="DnaJ_C"/>
</dbReference>
<keyword evidence="1" id="KW-0143">Chaperone</keyword>
<evidence type="ECO:0000259" key="2">
    <source>
        <dbReference type="PROSITE" id="PS50076"/>
    </source>
</evidence>
<feature type="domain" description="J" evidence="2">
    <location>
        <begin position="3"/>
        <end position="68"/>
    </location>
</feature>
<dbReference type="Pfam" id="PF01556">
    <property type="entry name" value="DnaJ_C"/>
    <property type="match status" value="1"/>
</dbReference>
<reference evidence="4" key="1">
    <citation type="journal article" date="2019" name="Int. J. Syst. Evol. Microbiol.">
        <title>The Global Catalogue of Microorganisms (GCM) 10K type strain sequencing project: providing services to taxonomists for standard genome sequencing and annotation.</title>
        <authorList>
            <consortium name="The Broad Institute Genomics Platform"/>
            <consortium name="The Broad Institute Genome Sequencing Center for Infectious Disease"/>
            <person name="Wu L."/>
            <person name="Ma J."/>
        </authorList>
    </citation>
    <scope>NUCLEOTIDE SEQUENCE [LARGE SCALE GENOMIC DNA]</scope>
    <source>
        <strain evidence="4">CCM 7427</strain>
    </source>
</reference>
<dbReference type="CDD" id="cd06257">
    <property type="entry name" value="DnaJ"/>
    <property type="match status" value="1"/>
</dbReference>
<dbReference type="Gene3D" id="2.60.260.20">
    <property type="entry name" value="Urease metallochaperone UreE, N-terminal domain"/>
    <property type="match status" value="2"/>
</dbReference>
<name>A0ABW5QM60_9HYPH</name>
<dbReference type="InterPro" id="IPR001623">
    <property type="entry name" value="DnaJ_domain"/>
</dbReference>
<dbReference type="InterPro" id="IPR008971">
    <property type="entry name" value="HSP40/DnaJ_pept-bd"/>
</dbReference>
<dbReference type="Gene3D" id="1.10.287.110">
    <property type="entry name" value="DnaJ domain"/>
    <property type="match status" value="1"/>
</dbReference>
<comment type="caution">
    <text evidence="3">The sequence shown here is derived from an EMBL/GenBank/DDBJ whole genome shotgun (WGS) entry which is preliminary data.</text>
</comment>
<evidence type="ECO:0000313" key="4">
    <source>
        <dbReference type="Proteomes" id="UP001597521"/>
    </source>
</evidence>
<accession>A0ABW5QM60</accession>